<dbReference type="InterPro" id="IPR003615">
    <property type="entry name" value="HNH_nuc"/>
</dbReference>
<evidence type="ECO:0008006" key="3">
    <source>
        <dbReference type="Google" id="ProtNLM"/>
    </source>
</evidence>
<dbReference type="Gene3D" id="1.10.30.50">
    <property type="match status" value="1"/>
</dbReference>
<evidence type="ECO:0000313" key="1">
    <source>
        <dbReference type="EMBL" id="OAH57083.1"/>
    </source>
</evidence>
<dbReference type="CDD" id="cd00085">
    <property type="entry name" value="HNHc"/>
    <property type="match status" value="1"/>
</dbReference>
<proteinExistence type="predicted"/>
<reference evidence="1 2" key="1">
    <citation type="submission" date="2016-01" db="EMBL/GenBank/DDBJ databases">
        <title>Investigation of taxonomic status of Bacillus aminovorans.</title>
        <authorList>
            <person name="Verma A."/>
            <person name="Pal Y."/>
            <person name="Krishnamurthi S."/>
        </authorList>
    </citation>
    <scope>NUCLEOTIDE SEQUENCE [LARGE SCALE GENOMIC DNA]</scope>
    <source>
        <strain evidence="1 2">DSM 4337</strain>
    </source>
</reference>
<accession>A0A177KUL3</accession>
<comment type="caution">
    <text evidence="1">The sequence shown here is derived from an EMBL/GenBank/DDBJ whole genome shotgun (WGS) entry which is preliminary data.</text>
</comment>
<dbReference type="EMBL" id="LQWZ01000015">
    <property type="protein sequence ID" value="OAH57083.1"/>
    <property type="molecule type" value="Genomic_DNA"/>
</dbReference>
<name>A0A177KUL3_9BACI</name>
<evidence type="ECO:0000313" key="2">
    <source>
        <dbReference type="Proteomes" id="UP000077271"/>
    </source>
</evidence>
<sequence length="173" mass="20295">MHKAIDLKLCGLDDKEALIGGWQEVNFFPFDVKEYQHLYARANVTKDEKDHPGVEVEKHFVLPLNGEGSPHIHRSIEYFDNRISRYSMRKGKCEITDWFTPAELVHCHHYIPQSLGGTDEYKNLRILNEPVHKLIHATEKQTIKKYLSMLNLKDKAIKKVNNYRSKWNLEPII</sequence>
<organism evidence="1 2">
    <name type="scientific">Domibacillus aminovorans</name>
    <dbReference type="NCBI Taxonomy" id="29332"/>
    <lineage>
        <taxon>Bacteria</taxon>
        <taxon>Bacillati</taxon>
        <taxon>Bacillota</taxon>
        <taxon>Bacilli</taxon>
        <taxon>Bacillales</taxon>
        <taxon>Bacillaceae</taxon>
        <taxon>Domibacillus</taxon>
    </lineage>
</organism>
<dbReference type="AlphaFoldDB" id="A0A177KUL3"/>
<dbReference type="Proteomes" id="UP000077271">
    <property type="component" value="Unassembled WGS sequence"/>
</dbReference>
<gene>
    <name evidence="1" type="ORF">AWH48_19335</name>
</gene>
<protein>
    <recommendedName>
        <fullName evidence="3">HNH nuclease domain-containing protein</fullName>
    </recommendedName>
</protein>